<dbReference type="HOGENOM" id="CLU_3212475_0_0_9"/>
<evidence type="ECO:0000313" key="1">
    <source>
        <dbReference type="EMBL" id="AAU22490.2"/>
    </source>
</evidence>
<reference evidence="1 2" key="1">
    <citation type="journal article" date="2004" name="Genome Biol.">
        <title>Complete genome sequence of the industrial bacterium Bacillus licheniformis and comparisons with closely related Bacillus species.</title>
        <authorList>
            <person name="Rey M.W."/>
            <person name="Ramaiya P."/>
            <person name="Nelson B.A."/>
            <person name="Brody-Karpin S.D."/>
            <person name="Zaretsky E.J."/>
            <person name="Tang M."/>
            <person name="Lopez de Leon A."/>
            <person name="Xiang H."/>
            <person name="Gusti V."/>
            <person name="Clausen I.G."/>
            <person name="Olsen P.B."/>
            <person name="Rasmussen M.D."/>
            <person name="Andersen J.T."/>
            <person name="Jorgensen P.L."/>
            <person name="Larsen T.S."/>
            <person name="Sorokin A."/>
            <person name="Bolotin A."/>
            <person name="Lapidus A."/>
            <person name="Galleron N."/>
            <person name="Ehrlich S.D."/>
            <person name="Berka R.M."/>
        </authorList>
    </citation>
    <scope>NUCLEOTIDE SEQUENCE [LARGE SCALE GENOMIC DNA]</scope>
    <source>
        <strain evidence="2">ATCC 14580 / DSM 13 / JCM 2505 / CCUG 7422 / NBRC 12200 / NCIMB 9375 / NCTC 10341 / NRRL NRS-1264 / Gibson 46</strain>
    </source>
</reference>
<protein>
    <submittedName>
        <fullName evidence="1">Uncharacterized protein</fullName>
    </submittedName>
</protein>
<evidence type="ECO:0000313" key="2">
    <source>
        <dbReference type="Proteomes" id="UP000000606"/>
    </source>
</evidence>
<name>A5A690_BACLD</name>
<sequence>MINVELILVEINFLHRLPGLMKKSIIFKVREPPDESIYFHRVIP</sequence>
<gene>
    <name evidence="1" type="ordered locus">BL05076</name>
</gene>
<keyword evidence="2" id="KW-1185">Reference proteome</keyword>
<proteinExistence type="predicted"/>
<dbReference type="Proteomes" id="UP000000606">
    <property type="component" value="Chromosome"/>
</dbReference>
<accession>A5A690</accession>
<organism evidence="1 2">
    <name type="scientific">Bacillus licheniformis (strain ATCC 14580 / DSM 13 / JCM 2505 / CCUG 7422 / NBRC 12200 / NCIMB 9375 / NCTC 10341 / NRRL NRS-1264 / Gibson 46)</name>
    <dbReference type="NCBI Taxonomy" id="279010"/>
    <lineage>
        <taxon>Bacteria</taxon>
        <taxon>Bacillati</taxon>
        <taxon>Bacillota</taxon>
        <taxon>Bacilli</taxon>
        <taxon>Bacillales</taxon>
        <taxon>Bacillaceae</taxon>
        <taxon>Bacillus</taxon>
    </lineage>
</organism>
<dbReference type="AlphaFoldDB" id="A5A690"/>
<dbReference type="EMBL" id="CP000002">
    <property type="protein sequence ID" value="AAU22490.2"/>
    <property type="molecule type" value="Genomic_DNA"/>
</dbReference>
<dbReference type="KEGG" id="bli:BL05076"/>